<organism evidence="1 2">
    <name type="scientific">Corynebacterium glaucum</name>
    <dbReference type="NCBI Taxonomy" id="187491"/>
    <lineage>
        <taxon>Bacteria</taxon>
        <taxon>Bacillati</taxon>
        <taxon>Actinomycetota</taxon>
        <taxon>Actinomycetes</taxon>
        <taxon>Mycobacteriales</taxon>
        <taxon>Corynebacteriaceae</taxon>
        <taxon>Corynebacterium</taxon>
    </lineage>
</organism>
<keyword evidence="2" id="KW-1185">Reference proteome</keyword>
<dbReference type="RefSeq" id="WP_095659995.1">
    <property type="nucleotide sequence ID" value="NZ_CP019688.1"/>
</dbReference>
<sequence length="334" mass="36655">MYDDYPTHPDYPDYPSDYRRPIRATNRIDVVFERDDDGCEHGLTIEATADGPEIIAGVLEAVSLHDITTADAAQGAREVLARCKSSLEHIALFHGPGDPPPDDYLGSSPEVRSRKSFDDPVVWYLRLDFAGGEIAIKHSDGPAVLRGPFDAAIAKQLGTTFFTELTEALEHLAPTAASGNVRIIHERDGDKISGTTVHIPMNGTDALSGVLGWIKDTDRYIVAEPAQATSGIVQACRGIDPVVVPFRLEDDEHSEDSLPFSNDCPIVVVDCVEKLIRLHAADGTIEAQQKLHKTGAAQIRRALHQQFRERGVSIAPDYHNRYGWQRDLAMAAPF</sequence>
<dbReference type="OrthoDB" id="9962752at2"/>
<dbReference type="AlphaFoldDB" id="A0A1Q2HWR8"/>
<proteinExistence type="predicted"/>
<reference evidence="1 2" key="1">
    <citation type="submission" date="2016-12" db="EMBL/GenBank/DDBJ databases">
        <authorList>
            <person name="Song W.-J."/>
            <person name="Kurnit D.M."/>
        </authorList>
    </citation>
    <scope>NUCLEOTIDE SEQUENCE [LARGE SCALE GENOMIC DNA]</scope>
    <source>
        <strain evidence="1 2">DSM 30827</strain>
    </source>
</reference>
<dbReference type="Proteomes" id="UP000217209">
    <property type="component" value="Chromosome"/>
</dbReference>
<name>A0A1Q2HWR8_9CORY</name>
<evidence type="ECO:0000313" key="2">
    <source>
        <dbReference type="Proteomes" id="UP000217209"/>
    </source>
</evidence>
<dbReference type="KEGG" id="cgv:CGLAU_06600"/>
<accession>A0A1Q2HWR8</accession>
<gene>
    <name evidence="1" type="ORF">CGLAU_06600</name>
</gene>
<protein>
    <submittedName>
        <fullName evidence="1">Uncharacterized protein</fullName>
    </submittedName>
</protein>
<evidence type="ECO:0000313" key="1">
    <source>
        <dbReference type="EMBL" id="AQQ15282.1"/>
    </source>
</evidence>
<dbReference type="EMBL" id="CP019688">
    <property type="protein sequence ID" value="AQQ15282.1"/>
    <property type="molecule type" value="Genomic_DNA"/>
</dbReference>